<dbReference type="Gene3D" id="1.20.1280.50">
    <property type="match status" value="1"/>
</dbReference>
<evidence type="ECO:0000313" key="2">
    <source>
        <dbReference type="EMBL" id="KAK1677605.1"/>
    </source>
</evidence>
<dbReference type="InterPro" id="IPR006566">
    <property type="entry name" value="FBD"/>
</dbReference>
<keyword evidence="3" id="KW-1185">Reference proteome</keyword>
<gene>
    <name evidence="2" type="ORF">QYE76_038453</name>
</gene>
<evidence type="ECO:0000259" key="1">
    <source>
        <dbReference type="PROSITE" id="PS50181"/>
    </source>
</evidence>
<dbReference type="PANTHER" id="PTHR31900:SF30">
    <property type="entry name" value="SUPERFAMILY PROTEIN, PUTATIVE-RELATED"/>
    <property type="match status" value="1"/>
</dbReference>
<dbReference type="InterPro" id="IPR050232">
    <property type="entry name" value="FBL13/AtMIF1-like"/>
</dbReference>
<dbReference type="PROSITE" id="PS50181">
    <property type="entry name" value="FBOX"/>
    <property type="match status" value="1"/>
</dbReference>
<dbReference type="Proteomes" id="UP001231189">
    <property type="component" value="Unassembled WGS sequence"/>
</dbReference>
<proteinExistence type="predicted"/>
<accession>A0AAD8T853</accession>
<dbReference type="InterPro" id="IPR036047">
    <property type="entry name" value="F-box-like_dom_sf"/>
</dbReference>
<dbReference type="SUPFAM" id="SSF81383">
    <property type="entry name" value="F-box domain"/>
    <property type="match status" value="1"/>
</dbReference>
<name>A0AAD8T853_LOLMU</name>
<dbReference type="AlphaFoldDB" id="A0AAD8T853"/>
<dbReference type="InterPro" id="IPR055357">
    <property type="entry name" value="LRR_At1g61320_AtMIF1"/>
</dbReference>
<dbReference type="InterPro" id="IPR032675">
    <property type="entry name" value="LRR_dom_sf"/>
</dbReference>
<dbReference type="EMBL" id="JAUUTY010000002">
    <property type="protein sequence ID" value="KAK1677605.1"/>
    <property type="molecule type" value="Genomic_DNA"/>
</dbReference>
<comment type="caution">
    <text evidence="2">The sequence shown here is derived from an EMBL/GenBank/DDBJ whole genome shotgun (WGS) entry which is preliminary data.</text>
</comment>
<dbReference type="InterPro" id="IPR001810">
    <property type="entry name" value="F-box_dom"/>
</dbReference>
<reference evidence="2" key="1">
    <citation type="submission" date="2023-07" db="EMBL/GenBank/DDBJ databases">
        <title>A chromosome-level genome assembly of Lolium multiflorum.</title>
        <authorList>
            <person name="Chen Y."/>
            <person name="Copetti D."/>
            <person name="Kolliker R."/>
            <person name="Studer B."/>
        </authorList>
    </citation>
    <scope>NUCLEOTIDE SEQUENCE</scope>
    <source>
        <strain evidence="2">02402/16</strain>
        <tissue evidence="2">Leaf</tissue>
    </source>
</reference>
<organism evidence="2 3">
    <name type="scientific">Lolium multiflorum</name>
    <name type="common">Italian ryegrass</name>
    <name type="synonym">Lolium perenne subsp. multiflorum</name>
    <dbReference type="NCBI Taxonomy" id="4521"/>
    <lineage>
        <taxon>Eukaryota</taxon>
        <taxon>Viridiplantae</taxon>
        <taxon>Streptophyta</taxon>
        <taxon>Embryophyta</taxon>
        <taxon>Tracheophyta</taxon>
        <taxon>Spermatophyta</taxon>
        <taxon>Magnoliopsida</taxon>
        <taxon>Liliopsida</taxon>
        <taxon>Poales</taxon>
        <taxon>Poaceae</taxon>
        <taxon>BOP clade</taxon>
        <taxon>Pooideae</taxon>
        <taxon>Poodae</taxon>
        <taxon>Poeae</taxon>
        <taxon>Poeae Chloroplast Group 2 (Poeae type)</taxon>
        <taxon>Loliodinae</taxon>
        <taxon>Loliinae</taxon>
        <taxon>Lolium</taxon>
    </lineage>
</organism>
<evidence type="ECO:0000313" key="3">
    <source>
        <dbReference type="Proteomes" id="UP001231189"/>
    </source>
</evidence>
<dbReference type="Pfam" id="PF08387">
    <property type="entry name" value="FBD"/>
    <property type="match status" value="1"/>
</dbReference>
<dbReference type="Pfam" id="PF23622">
    <property type="entry name" value="LRR_At1g61320_AtMIF1"/>
    <property type="match status" value="1"/>
</dbReference>
<protein>
    <recommendedName>
        <fullName evidence="1">F-box domain-containing protein</fullName>
    </recommendedName>
</protein>
<sequence>MARMQRAGGEDRLSALPDATLTRVLSHLPTDQSVRTSMLSRRWRRVFAAVPVVDIRNGTTAVSVGIDLSNGTTTVGAALKVSGALLSRDGAAPIRTFRVAGFIGRPSNALIDQWIATAVFAGAETLDLDLTQGGTGMPLCQHTNTRYERPKYDFYGLNFYTVPRRLLTHAALRHLRLGNCELRLPKHVETLTLGSLETLSLRRVDASEEALRRLVSACPRLAAMTLEECRWVRSIRVQPTALRLRAFTLRCCHEATDVFVNAPFLRSLDYKGSVPDPLSLTNWGAIEALAMDICETVSYCPKDSPKIWEVVAMVERCTSLKSLRLSAQPTPPFFPYRAWLPGLTRLELRGPFRNNLHITGLIGIVKNTPNLEVLTLTLVIDTSQPDQASSNKKIVVSKDMLSAQIKCFSSTLRRIHLVGYSGQEAQRRLVKFLLRKATCADEMCVSFAASVAQGSEAQTLLVKETMSWWRNPLIKINFTR</sequence>
<dbReference type="Pfam" id="PF00646">
    <property type="entry name" value="F-box"/>
    <property type="match status" value="1"/>
</dbReference>
<dbReference type="SUPFAM" id="SSF52047">
    <property type="entry name" value="RNI-like"/>
    <property type="match status" value="1"/>
</dbReference>
<feature type="domain" description="F-box" evidence="1">
    <location>
        <begin position="10"/>
        <end position="46"/>
    </location>
</feature>
<dbReference type="Gene3D" id="3.80.10.10">
    <property type="entry name" value="Ribonuclease Inhibitor"/>
    <property type="match status" value="1"/>
</dbReference>
<dbReference type="PANTHER" id="PTHR31900">
    <property type="entry name" value="F-BOX/RNI SUPERFAMILY PROTEIN-RELATED"/>
    <property type="match status" value="1"/>
</dbReference>